<dbReference type="Pfam" id="PF00440">
    <property type="entry name" value="TetR_N"/>
    <property type="match status" value="1"/>
</dbReference>
<keyword evidence="4" id="KW-0804">Transcription</keyword>
<keyword evidence="2" id="KW-0805">Transcription regulation</keyword>
<dbReference type="GO" id="GO:0003700">
    <property type="term" value="F:DNA-binding transcription factor activity"/>
    <property type="evidence" value="ECO:0007669"/>
    <property type="project" value="TreeGrafter"/>
</dbReference>
<keyword evidence="3 5" id="KW-0238">DNA-binding</keyword>
<name>A0A239EC80_9BURK</name>
<feature type="domain" description="HTH tetR-type" evidence="6">
    <location>
        <begin position="10"/>
        <end position="70"/>
    </location>
</feature>
<evidence type="ECO:0000256" key="1">
    <source>
        <dbReference type="ARBA" id="ARBA00022491"/>
    </source>
</evidence>
<dbReference type="FunFam" id="1.10.357.10:FF:000003">
    <property type="entry name" value="HTH-type transcriptional regulator AcrR"/>
    <property type="match status" value="1"/>
</dbReference>
<evidence type="ECO:0000313" key="7">
    <source>
        <dbReference type="EMBL" id="SNS42370.1"/>
    </source>
</evidence>
<sequence>MARSTKEEALETRNRILDAAVEVFYAKGTSATSLADVAEAAGVTRGAIYWHFKNKSDLFDAMCERVRLPMEAMTEAGASQEQEDPLGQLRASCIFVLRQAAADPQTRKVFEVLFHKCEYVESSGLIQARQQEAFRRGEARIERILRNAITHGQLAPELDVHLAATALHAAVIGLVSNWLFAKDTFNLEKQAERLIDASIDMLRYAPSLRKPASR</sequence>
<accession>A0A239EC80</accession>
<evidence type="ECO:0000256" key="4">
    <source>
        <dbReference type="ARBA" id="ARBA00023163"/>
    </source>
</evidence>
<dbReference type="RefSeq" id="WP_089398446.1">
    <property type="nucleotide sequence ID" value="NZ_FZOT01000002.1"/>
</dbReference>
<dbReference type="InterPro" id="IPR013572">
    <property type="entry name" value="Tscrpt_reg_MAATS_C"/>
</dbReference>
<dbReference type="PROSITE" id="PS50977">
    <property type="entry name" value="HTH_TETR_2"/>
    <property type="match status" value="1"/>
</dbReference>
<gene>
    <name evidence="7" type="ORF">SAMN06265795_102640</name>
</gene>
<evidence type="ECO:0000259" key="6">
    <source>
        <dbReference type="PROSITE" id="PS50977"/>
    </source>
</evidence>
<dbReference type="GO" id="GO:0000976">
    <property type="term" value="F:transcription cis-regulatory region binding"/>
    <property type="evidence" value="ECO:0007669"/>
    <property type="project" value="TreeGrafter"/>
</dbReference>
<dbReference type="Gene3D" id="1.10.357.10">
    <property type="entry name" value="Tetracycline Repressor, domain 2"/>
    <property type="match status" value="1"/>
</dbReference>
<dbReference type="PRINTS" id="PR00455">
    <property type="entry name" value="HTHTETR"/>
</dbReference>
<dbReference type="InterPro" id="IPR001647">
    <property type="entry name" value="HTH_TetR"/>
</dbReference>
<evidence type="ECO:0000256" key="3">
    <source>
        <dbReference type="ARBA" id="ARBA00023125"/>
    </source>
</evidence>
<keyword evidence="8" id="KW-1185">Reference proteome</keyword>
<dbReference type="InterPro" id="IPR050109">
    <property type="entry name" value="HTH-type_TetR-like_transc_reg"/>
</dbReference>
<dbReference type="Pfam" id="PF08361">
    <property type="entry name" value="TetR_C_2"/>
    <property type="match status" value="1"/>
</dbReference>
<dbReference type="SUPFAM" id="SSF48498">
    <property type="entry name" value="Tetracyclin repressor-like, C-terminal domain"/>
    <property type="match status" value="1"/>
</dbReference>
<organism evidence="7 8">
    <name type="scientific">Noviherbaspirillum humi</name>
    <dbReference type="NCBI Taxonomy" id="1688639"/>
    <lineage>
        <taxon>Bacteria</taxon>
        <taxon>Pseudomonadati</taxon>
        <taxon>Pseudomonadota</taxon>
        <taxon>Betaproteobacteria</taxon>
        <taxon>Burkholderiales</taxon>
        <taxon>Oxalobacteraceae</taxon>
        <taxon>Noviherbaspirillum</taxon>
    </lineage>
</organism>
<dbReference type="AlphaFoldDB" id="A0A239EC80"/>
<evidence type="ECO:0000256" key="2">
    <source>
        <dbReference type="ARBA" id="ARBA00023015"/>
    </source>
</evidence>
<dbReference type="GO" id="GO:0045892">
    <property type="term" value="P:negative regulation of DNA-templated transcription"/>
    <property type="evidence" value="ECO:0007669"/>
    <property type="project" value="UniProtKB-ARBA"/>
</dbReference>
<dbReference type="Proteomes" id="UP000198284">
    <property type="component" value="Unassembled WGS sequence"/>
</dbReference>
<dbReference type="OrthoDB" id="5816932at2"/>
<proteinExistence type="predicted"/>
<dbReference type="InterPro" id="IPR009057">
    <property type="entry name" value="Homeodomain-like_sf"/>
</dbReference>
<dbReference type="PANTHER" id="PTHR30055">
    <property type="entry name" value="HTH-TYPE TRANSCRIPTIONAL REGULATOR RUTR"/>
    <property type="match status" value="1"/>
</dbReference>
<dbReference type="SUPFAM" id="SSF46689">
    <property type="entry name" value="Homeodomain-like"/>
    <property type="match status" value="1"/>
</dbReference>
<dbReference type="PANTHER" id="PTHR30055:SF240">
    <property type="entry name" value="HTH-TYPE TRANSCRIPTIONAL REGULATOR ACRR"/>
    <property type="match status" value="1"/>
</dbReference>
<reference evidence="7 8" key="1">
    <citation type="submission" date="2017-06" db="EMBL/GenBank/DDBJ databases">
        <authorList>
            <person name="Kim H.J."/>
            <person name="Triplett B.A."/>
        </authorList>
    </citation>
    <scope>NUCLEOTIDE SEQUENCE [LARGE SCALE GENOMIC DNA]</scope>
    <source>
        <strain evidence="7 8">U15</strain>
    </source>
</reference>
<feature type="DNA-binding region" description="H-T-H motif" evidence="5">
    <location>
        <begin position="33"/>
        <end position="52"/>
    </location>
</feature>
<protein>
    <submittedName>
        <fullName evidence="7">Transcriptional regulator, TetR family</fullName>
    </submittedName>
</protein>
<keyword evidence="1" id="KW-0678">Repressor</keyword>
<dbReference type="EMBL" id="FZOT01000002">
    <property type="protein sequence ID" value="SNS42370.1"/>
    <property type="molecule type" value="Genomic_DNA"/>
</dbReference>
<dbReference type="InterPro" id="IPR036271">
    <property type="entry name" value="Tet_transcr_reg_TetR-rel_C_sf"/>
</dbReference>
<evidence type="ECO:0000313" key="8">
    <source>
        <dbReference type="Proteomes" id="UP000198284"/>
    </source>
</evidence>
<evidence type="ECO:0000256" key="5">
    <source>
        <dbReference type="PROSITE-ProRule" id="PRU00335"/>
    </source>
</evidence>